<dbReference type="AlphaFoldDB" id="A0AA38GF88"/>
<keyword evidence="7" id="KW-1185">Reference proteome</keyword>
<comment type="caution">
    <text evidence="6">The sequence shown here is derived from an EMBL/GenBank/DDBJ whole genome shotgun (WGS) entry which is preliminary data.</text>
</comment>
<keyword evidence="5" id="KW-0119">Carbohydrate metabolism</keyword>
<proteinExistence type="inferred from homology"/>
<evidence type="ECO:0000313" key="7">
    <source>
        <dbReference type="Proteomes" id="UP000824469"/>
    </source>
</evidence>
<evidence type="ECO:0000256" key="5">
    <source>
        <dbReference type="ARBA" id="ARBA00023277"/>
    </source>
</evidence>
<dbReference type="OMA" id="WIKNGDW"/>
<evidence type="ECO:0000256" key="3">
    <source>
        <dbReference type="ARBA" id="ARBA00011233"/>
    </source>
</evidence>
<evidence type="ECO:0000313" key="6">
    <source>
        <dbReference type="EMBL" id="KAH9322194.1"/>
    </source>
</evidence>
<dbReference type="InterPro" id="IPR000887">
    <property type="entry name" value="Aldlse_KDPG_KHG"/>
</dbReference>
<dbReference type="InterPro" id="IPR013785">
    <property type="entry name" value="Aldolase_TIM"/>
</dbReference>
<evidence type="ECO:0000256" key="4">
    <source>
        <dbReference type="ARBA" id="ARBA00023239"/>
    </source>
</evidence>
<evidence type="ECO:0000256" key="2">
    <source>
        <dbReference type="ARBA" id="ARBA00006906"/>
    </source>
</evidence>
<comment type="pathway">
    <text evidence="1">Carbohydrate acid metabolism.</text>
</comment>
<feature type="non-terminal residue" evidence="6">
    <location>
        <position position="141"/>
    </location>
</feature>
<organism evidence="6 7">
    <name type="scientific">Taxus chinensis</name>
    <name type="common">Chinese yew</name>
    <name type="synonym">Taxus wallichiana var. chinensis</name>
    <dbReference type="NCBI Taxonomy" id="29808"/>
    <lineage>
        <taxon>Eukaryota</taxon>
        <taxon>Viridiplantae</taxon>
        <taxon>Streptophyta</taxon>
        <taxon>Embryophyta</taxon>
        <taxon>Tracheophyta</taxon>
        <taxon>Spermatophyta</taxon>
        <taxon>Pinopsida</taxon>
        <taxon>Pinidae</taxon>
        <taxon>Conifers II</taxon>
        <taxon>Cupressales</taxon>
        <taxon>Taxaceae</taxon>
        <taxon>Taxus</taxon>
    </lineage>
</organism>
<dbReference type="GO" id="GO:0016829">
    <property type="term" value="F:lyase activity"/>
    <property type="evidence" value="ECO:0007669"/>
    <property type="project" value="UniProtKB-KW"/>
</dbReference>
<dbReference type="SUPFAM" id="SSF51569">
    <property type="entry name" value="Aldolase"/>
    <property type="match status" value="1"/>
</dbReference>
<name>A0AA38GF88_TAXCH</name>
<dbReference type="PANTHER" id="PTHR30246">
    <property type="entry name" value="2-KETO-3-DEOXY-6-PHOSPHOGLUCONATE ALDOLASE"/>
    <property type="match status" value="1"/>
</dbReference>
<feature type="non-terminal residue" evidence="6">
    <location>
        <position position="1"/>
    </location>
</feature>
<reference evidence="6 7" key="1">
    <citation type="journal article" date="2021" name="Nat. Plants">
        <title>The Taxus genome provides insights into paclitaxel biosynthesis.</title>
        <authorList>
            <person name="Xiong X."/>
            <person name="Gou J."/>
            <person name="Liao Q."/>
            <person name="Li Y."/>
            <person name="Zhou Q."/>
            <person name="Bi G."/>
            <person name="Li C."/>
            <person name="Du R."/>
            <person name="Wang X."/>
            <person name="Sun T."/>
            <person name="Guo L."/>
            <person name="Liang H."/>
            <person name="Lu P."/>
            <person name="Wu Y."/>
            <person name="Zhang Z."/>
            <person name="Ro D.K."/>
            <person name="Shang Y."/>
            <person name="Huang S."/>
            <person name="Yan J."/>
        </authorList>
    </citation>
    <scope>NUCLEOTIDE SEQUENCE [LARGE SCALE GENOMIC DNA]</scope>
    <source>
        <strain evidence="6">Ta-2019</strain>
    </source>
</reference>
<dbReference type="PANTHER" id="PTHR30246:SF1">
    <property type="entry name" value="2-DEHYDRO-3-DEOXY-6-PHOSPHOGALACTONATE ALDOLASE-RELATED"/>
    <property type="match status" value="1"/>
</dbReference>
<dbReference type="Proteomes" id="UP000824469">
    <property type="component" value="Unassembled WGS sequence"/>
</dbReference>
<dbReference type="Gene3D" id="3.20.20.70">
    <property type="entry name" value="Aldolase class I"/>
    <property type="match status" value="1"/>
</dbReference>
<comment type="similarity">
    <text evidence="2">Belongs to the KHG/KDPG aldolase family.</text>
</comment>
<accession>A0AA38GF88</accession>
<gene>
    <name evidence="6" type="ORF">KI387_016833</name>
</gene>
<sequence length="141" mass="15202">AELALETARLALDEGISVLEITMTTPNALQVTSELVHEYPSAVIGVGTVLSCEDAKNARVAGAKFLMSPTTISEILQVFKDTHILYIPGAMTPTEVLNAHTSGARIVKIYPVTMLGGEQYIQALRRPFHHIPMVASQGITM</sequence>
<dbReference type="Pfam" id="PF01081">
    <property type="entry name" value="Aldolase"/>
    <property type="match status" value="1"/>
</dbReference>
<dbReference type="EMBL" id="JAHRHJ020000003">
    <property type="protein sequence ID" value="KAH9322194.1"/>
    <property type="molecule type" value="Genomic_DNA"/>
</dbReference>
<keyword evidence="4" id="KW-0456">Lyase</keyword>
<evidence type="ECO:0000256" key="1">
    <source>
        <dbReference type="ARBA" id="ARBA00004761"/>
    </source>
</evidence>
<dbReference type="CDD" id="cd00452">
    <property type="entry name" value="KDPG_aldolase"/>
    <property type="match status" value="1"/>
</dbReference>
<protein>
    <submittedName>
        <fullName evidence="6">Uncharacterized protein</fullName>
    </submittedName>
</protein>
<comment type="subunit">
    <text evidence="3">Homotrimer.</text>
</comment>